<sequence length="310" mass="34020">MKTKRVREPIVAIARNRAEEQSIVEALDLLPIDQIIKADDCVVITPNWVKAQPPNTATVVGPETLRELIQYVKTKNPKRIVVATGSGGDDTKKVFHSIGYDRVIAEENVEFIDLNYGPYVKLPLGHEIIKETEINQLINETDVLISFTQLKYHEEATMSASIKNIALGWPPAEVHGFPKKKLGIHEDLHGFIVAMTKKLPIDISIISVDKAMIGTGPSGGKAVNTEGLVIVSTDSLAADAVGGRLLGFLPQAVQYLYTLYRDGVGEADPRNMTMKGVTLEDAEKIFSVAAYGQEVVLDKNNQIKDLHGNR</sequence>
<proteinExistence type="predicted"/>
<protein>
    <submittedName>
        <fullName evidence="2">Uncharacterized protein (DUF362 family)</fullName>
    </submittedName>
</protein>
<evidence type="ECO:0000259" key="1">
    <source>
        <dbReference type="Pfam" id="PF04015"/>
    </source>
</evidence>
<dbReference type="RefSeq" id="WP_204400671.1">
    <property type="nucleotide sequence ID" value="NZ_JAFBEE010000004.1"/>
</dbReference>
<dbReference type="InterPro" id="IPR007160">
    <property type="entry name" value="DUF362"/>
</dbReference>
<dbReference type="Gene3D" id="3.40.50.11440">
    <property type="match status" value="1"/>
</dbReference>
<evidence type="ECO:0000313" key="3">
    <source>
        <dbReference type="Proteomes" id="UP001314796"/>
    </source>
</evidence>
<dbReference type="Proteomes" id="UP001314796">
    <property type="component" value="Unassembled WGS sequence"/>
</dbReference>
<reference evidence="2 3" key="1">
    <citation type="submission" date="2021-01" db="EMBL/GenBank/DDBJ databases">
        <title>Genomic Encyclopedia of Type Strains, Phase IV (KMG-IV): sequencing the most valuable type-strain genomes for metagenomic binning, comparative biology and taxonomic classification.</title>
        <authorList>
            <person name="Goeker M."/>
        </authorList>
    </citation>
    <scope>NUCLEOTIDE SEQUENCE [LARGE SCALE GENOMIC DNA]</scope>
    <source>
        <strain evidence="2 3">DSM 25890</strain>
    </source>
</reference>
<feature type="domain" description="DUF362" evidence="1">
    <location>
        <begin position="42"/>
        <end position="242"/>
    </location>
</feature>
<organism evidence="2 3">
    <name type="scientific">Alkaliphilus hydrothermalis</name>
    <dbReference type="NCBI Taxonomy" id="1482730"/>
    <lineage>
        <taxon>Bacteria</taxon>
        <taxon>Bacillati</taxon>
        <taxon>Bacillota</taxon>
        <taxon>Clostridia</taxon>
        <taxon>Peptostreptococcales</taxon>
        <taxon>Natronincolaceae</taxon>
        <taxon>Alkaliphilus</taxon>
    </lineage>
</organism>
<accession>A0ABS2NNB9</accession>
<dbReference type="Pfam" id="PF04015">
    <property type="entry name" value="DUF362"/>
    <property type="match status" value="1"/>
</dbReference>
<keyword evidence="3" id="KW-1185">Reference proteome</keyword>
<gene>
    <name evidence="2" type="ORF">JOC73_000915</name>
</gene>
<name>A0ABS2NNB9_9FIRM</name>
<comment type="caution">
    <text evidence="2">The sequence shown here is derived from an EMBL/GenBank/DDBJ whole genome shotgun (WGS) entry which is preliminary data.</text>
</comment>
<dbReference type="EMBL" id="JAFBEE010000004">
    <property type="protein sequence ID" value="MBM7614404.1"/>
    <property type="molecule type" value="Genomic_DNA"/>
</dbReference>
<evidence type="ECO:0000313" key="2">
    <source>
        <dbReference type="EMBL" id="MBM7614404.1"/>
    </source>
</evidence>